<evidence type="ECO:0000256" key="1">
    <source>
        <dbReference type="SAM" id="MobiDB-lite"/>
    </source>
</evidence>
<name>A0A8B8CXL9_CRAVI</name>
<dbReference type="OrthoDB" id="6218020at2759"/>
<gene>
    <name evidence="4" type="primary">LOC111122886</name>
</gene>
<feature type="compositionally biased region" description="Polar residues" evidence="1">
    <location>
        <begin position="365"/>
        <end position="375"/>
    </location>
</feature>
<proteinExistence type="predicted"/>
<feature type="region of interest" description="Disordered" evidence="1">
    <location>
        <begin position="1"/>
        <end position="55"/>
    </location>
</feature>
<feature type="region of interest" description="Disordered" evidence="1">
    <location>
        <begin position="352"/>
        <end position="381"/>
    </location>
</feature>
<reference evidence="4" key="1">
    <citation type="submission" date="2025-08" db="UniProtKB">
        <authorList>
            <consortium name="RefSeq"/>
        </authorList>
    </citation>
    <scope>IDENTIFICATION</scope>
    <source>
        <tissue evidence="4">Whole sample</tissue>
    </source>
</reference>
<protein>
    <submittedName>
        <fullName evidence="4">Uncharacterized protein LOC111122886 isoform X2</fullName>
    </submittedName>
</protein>
<sequence>MTSSKISGSAAPRNPKGPSCMFQPDPDGTYYMTVKSPGQTKSSPGQPKSPNLKSTTECNATGTRCTLGYDCRPAPDRYIAVCLNKCDVEQKACKNSGHCYFDPRKNSTACRCTVTWLTVYYGEDCSAQTGQFAPVLGFSIGPLILVLALIVLIAVLHFRKRHQSQGHFSYSDKTALQSDFLSEAGCVEAVDINYRKSVNNPIYPTNENAEIFQETALVGPWCGTMCSTESHRSTPSVSGGGSPTGSFTRQVGISHTDTFVPNDDEREGFTAPEIVTLATSKTVDKPKQGLVSNSEGNDDVISQQKTVNKPEQESEANSGGIDDVTREQKAAIELNQESAITFVDTNDVIRRQKKRDVVGPEINPDGNQSSASRQKSFLFGP</sequence>
<organism evidence="3 4">
    <name type="scientific">Crassostrea virginica</name>
    <name type="common">Eastern oyster</name>
    <dbReference type="NCBI Taxonomy" id="6565"/>
    <lineage>
        <taxon>Eukaryota</taxon>
        <taxon>Metazoa</taxon>
        <taxon>Spiralia</taxon>
        <taxon>Lophotrochozoa</taxon>
        <taxon>Mollusca</taxon>
        <taxon>Bivalvia</taxon>
        <taxon>Autobranchia</taxon>
        <taxon>Pteriomorphia</taxon>
        <taxon>Ostreida</taxon>
        <taxon>Ostreoidea</taxon>
        <taxon>Ostreidae</taxon>
        <taxon>Crassostrea</taxon>
    </lineage>
</organism>
<evidence type="ECO:0000313" key="3">
    <source>
        <dbReference type="Proteomes" id="UP000694844"/>
    </source>
</evidence>
<evidence type="ECO:0000313" key="4">
    <source>
        <dbReference type="RefSeq" id="XP_022320622.1"/>
    </source>
</evidence>
<feature type="compositionally biased region" description="Polar residues" evidence="1">
    <location>
        <begin position="290"/>
        <end position="309"/>
    </location>
</feature>
<feature type="region of interest" description="Disordered" evidence="1">
    <location>
        <begin position="230"/>
        <end position="250"/>
    </location>
</feature>
<dbReference type="RefSeq" id="XP_022320622.1">
    <property type="nucleotide sequence ID" value="XM_022464914.1"/>
</dbReference>
<feature type="transmembrane region" description="Helical" evidence="2">
    <location>
        <begin position="135"/>
        <end position="158"/>
    </location>
</feature>
<dbReference type="Proteomes" id="UP000694844">
    <property type="component" value="Chromosome 3"/>
</dbReference>
<keyword evidence="2" id="KW-1133">Transmembrane helix</keyword>
<evidence type="ECO:0000256" key="2">
    <source>
        <dbReference type="SAM" id="Phobius"/>
    </source>
</evidence>
<accession>A0A8B8CXL9</accession>
<keyword evidence="2" id="KW-0472">Membrane</keyword>
<dbReference type="GeneID" id="111122886"/>
<dbReference type="AlphaFoldDB" id="A0A8B8CXL9"/>
<keyword evidence="3" id="KW-1185">Reference proteome</keyword>
<feature type="compositionally biased region" description="Polar residues" evidence="1">
    <location>
        <begin position="36"/>
        <end position="55"/>
    </location>
</feature>
<feature type="region of interest" description="Disordered" evidence="1">
    <location>
        <begin position="286"/>
        <end position="328"/>
    </location>
</feature>
<keyword evidence="2" id="KW-0812">Transmembrane</keyword>